<evidence type="ECO:0000313" key="1">
    <source>
        <dbReference type="EMBL" id="KAI9906915.1"/>
    </source>
</evidence>
<evidence type="ECO:0000313" key="2">
    <source>
        <dbReference type="Proteomes" id="UP001163321"/>
    </source>
</evidence>
<keyword evidence="2" id="KW-1185">Reference proteome</keyword>
<proteinExistence type="predicted"/>
<gene>
    <name evidence="1" type="ORF">PsorP6_003971</name>
</gene>
<name>A0ACC0VKM5_9STRA</name>
<accession>A0ACC0VKM5</accession>
<protein>
    <submittedName>
        <fullName evidence="1">Uncharacterized protein</fullName>
    </submittedName>
</protein>
<comment type="caution">
    <text evidence="1">The sequence shown here is derived from an EMBL/GenBank/DDBJ whole genome shotgun (WGS) entry which is preliminary data.</text>
</comment>
<organism evidence="1 2">
    <name type="scientific">Peronosclerospora sorghi</name>
    <dbReference type="NCBI Taxonomy" id="230839"/>
    <lineage>
        <taxon>Eukaryota</taxon>
        <taxon>Sar</taxon>
        <taxon>Stramenopiles</taxon>
        <taxon>Oomycota</taxon>
        <taxon>Peronosporomycetes</taxon>
        <taxon>Peronosporales</taxon>
        <taxon>Peronosporaceae</taxon>
        <taxon>Peronosclerospora</taxon>
    </lineage>
</organism>
<sequence>MRAHTLYASMQCIVHRAELNAADLIALEQCLRDGGAKLLEDVNTSSNSAVTHIVCHPNAYHAFVEQRNERFVALVRPEWVFRTFLLQRLLPVDRFSPNPALIFSTLAISAGTIGKDPRKVINGLITHFGGQIVDEEEVNQGATHILYHEDSSKETVRFPEPDEERESDQILFQLPVSSVNVDQSIGAWCQHLSSRAANSTHPLPSCLVAFIRQRAGLATQYHLKHSWIEQCVIQQRRVAEGPFVLMEDDTAAVKIENETRKIQLDDLNLSKCAQVYQVGKTELGAELSVVHKLSAEKLKAMKKTLQGTIVLLAQHIAPLLRQKLSDILKAVDAKVANVPIGDSYQEIVRKVVTNASFVVCRYRGGFEYNEAMHQKKTVVSIYWVLAGLSQVNKPTSFNEIIQRPVQSFGGIPRMQYLIVTLSGYSSRSTPTREELQIAIHATGACLLPVLSRTHSTHLVCYEATGEKYQKALSWGFNNVLSHEWVFACLSKWQHVAEDTFRYNSIKELSGNTDSTASNNSRQKKESAAVEEEIGSKTKLATTDSTRSAKNTRKVGQGRFDVDSTLNEIDKVPTPTDKKVPNDHMTSTPTTNSDRLSSAADRPNDVACTLFDTPTNPNYTSPKKRNSRTKDKASGGVEEVALAAMEVTKTDTEAKALQESSVLADKPDFIITGQETVISTNMSVKQSNTKKRKSKELEKGDTSKKKQKKKTTGSAEKEGGASALKTKRVFLLTGDRDQAAMHTSIISSLGASVSEFNRVYDSNCTHIICSELKRTEKFIAGCAAGKVSVEMRGKICTLLFHQLHRWILKPSFLNASAAAKKFVDEAEHEWGSHKMDSKEIDPRIWPEVCKYWREKRASGHPGAFAGWRFFIHAKSTPPRDMCERIVLAGGGCLVPLTKSADFESLAKTSTPDAPVVALFPPEVPARDLWLKKLKTHNIECLKASFLVDYITKKQTPPVKRTSYQI</sequence>
<reference evidence="1 2" key="1">
    <citation type="journal article" date="2022" name="bioRxiv">
        <title>The genome of the oomycete Peronosclerospora sorghi, a cosmopolitan pathogen of maize and sorghum, is inflated with dispersed pseudogenes.</title>
        <authorList>
            <person name="Fletcher K."/>
            <person name="Martin F."/>
            <person name="Isakeit T."/>
            <person name="Cavanaugh K."/>
            <person name="Magill C."/>
            <person name="Michelmore R."/>
        </authorList>
    </citation>
    <scope>NUCLEOTIDE SEQUENCE [LARGE SCALE GENOMIC DNA]</scope>
    <source>
        <strain evidence="1">P6</strain>
    </source>
</reference>
<dbReference type="Proteomes" id="UP001163321">
    <property type="component" value="Chromosome 8"/>
</dbReference>
<dbReference type="EMBL" id="CM047587">
    <property type="protein sequence ID" value="KAI9906915.1"/>
    <property type="molecule type" value="Genomic_DNA"/>
</dbReference>